<evidence type="ECO:0000313" key="3">
    <source>
        <dbReference type="Proteomes" id="UP000267128"/>
    </source>
</evidence>
<dbReference type="GO" id="GO:0005886">
    <property type="term" value="C:plasma membrane"/>
    <property type="evidence" value="ECO:0007669"/>
    <property type="project" value="TreeGrafter"/>
</dbReference>
<reference evidence="2 3" key="1">
    <citation type="submission" date="2018-11" db="EMBL/GenBank/DDBJ databases">
        <authorList>
            <person name="Li F."/>
        </authorList>
    </citation>
    <scope>NUCLEOTIDE SEQUENCE [LARGE SCALE GENOMIC DNA]</scope>
    <source>
        <strain evidence="2 3">Gsoil 097</strain>
    </source>
</reference>
<evidence type="ECO:0000313" key="2">
    <source>
        <dbReference type="EMBL" id="RNL65705.1"/>
    </source>
</evidence>
<dbReference type="Proteomes" id="UP000267128">
    <property type="component" value="Unassembled WGS sequence"/>
</dbReference>
<dbReference type="RefSeq" id="WP_123225744.1">
    <property type="nucleotide sequence ID" value="NZ_RJSE01000002.1"/>
</dbReference>
<gene>
    <name evidence="2" type="ORF">EFK50_01245</name>
</gene>
<dbReference type="AlphaFoldDB" id="A0A3N0CQH4"/>
<dbReference type="OrthoDB" id="3218134at2"/>
<sequence>MSGPDPVERPLPERVTMGLLPYLNAHALDEDYAQAAARRYGIVPGKRRRVGKGGAAVLAVFAILAITAAVQTNKDAASEEKERRALISQVSAGRDSVSAQRRTIASLLAENRRLETALLATNDDSTGVLGDLALLGLRSGTTPARGPGVEVVADDAPNATSDRQKVLDSDLQKLVNGLWHAGAEAISINGQRLTALSAIRFAGSAIAVNFVSLSPPYRVLAIGNPDTMPSRFLASTSGQAWLDLKSQVGLKFSMRTQSSLRLPGRAVPTLRYIEDDAPETRKESP</sequence>
<keyword evidence="3" id="KW-1185">Reference proteome</keyword>
<dbReference type="PANTHER" id="PTHR37313">
    <property type="entry name" value="UPF0749 PROTEIN RV1825"/>
    <property type="match status" value="1"/>
</dbReference>
<comment type="caution">
    <text evidence="2">The sequence shown here is derived from an EMBL/GenBank/DDBJ whole genome shotgun (WGS) entry which is preliminary data.</text>
</comment>
<proteinExistence type="inferred from homology"/>
<dbReference type="EMBL" id="RJSE01000002">
    <property type="protein sequence ID" value="RNL65705.1"/>
    <property type="molecule type" value="Genomic_DNA"/>
</dbReference>
<comment type="similarity">
    <text evidence="1">Belongs to the UPF0749 family.</text>
</comment>
<organism evidence="2 3">
    <name type="scientific">Nocardioides marmoriginsengisoli</name>
    <dbReference type="NCBI Taxonomy" id="661483"/>
    <lineage>
        <taxon>Bacteria</taxon>
        <taxon>Bacillati</taxon>
        <taxon>Actinomycetota</taxon>
        <taxon>Actinomycetes</taxon>
        <taxon>Propionibacteriales</taxon>
        <taxon>Nocardioidaceae</taxon>
        <taxon>Nocardioides</taxon>
    </lineage>
</organism>
<accession>A0A3N0CQH4</accession>
<dbReference type="InterPro" id="IPR010273">
    <property type="entry name" value="DUF881"/>
</dbReference>
<protein>
    <submittedName>
        <fullName evidence="2">DUF881 domain-containing protein</fullName>
    </submittedName>
</protein>
<dbReference type="Pfam" id="PF05949">
    <property type="entry name" value="DUF881"/>
    <property type="match status" value="1"/>
</dbReference>
<evidence type="ECO:0000256" key="1">
    <source>
        <dbReference type="ARBA" id="ARBA00009108"/>
    </source>
</evidence>
<dbReference type="PANTHER" id="PTHR37313:SF1">
    <property type="entry name" value="UPF0749 PROTEIN RV1823"/>
    <property type="match status" value="1"/>
</dbReference>
<dbReference type="Gene3D" id="3.30.70.1880">
    <property type="entry name" value="Protein of unknown function DUF881"/>
    <property type="match status" value="1"/>
</dbReference>
<name>A0A3N0CQH4_9ACTN</name>